<dbReference type="AlphaFoldDB" id="Q6WE86"/>
<dbReference type="Pfam" id="PF00931">
    <property type="entry name" value="NB-ARC"/>
    <property type="match status" value="1"/>
</dbReference>
<dbReference type="GO" id="GO:0006952">
    <property type="term" value="P:defense response"/>
    <property type="evidence" value="ECO:0007669"/>
    <property type="project" value="InterPro"/>
</dbReference>
<dbReference type="SUPFAM" id="SSF46785">
    <property type="entry name" value="Winged helix' DNA-binding domain"/>
    <property type="match status" value="1"/>
</dbReference>
<evidence type="ECO:0000259" key="2">
    <source>
        <dbReference type="Pfam" id="PF00931"/>
    </source>
</evidence>
<dbReference type="InterPro" id="IPR002182">
    <property type="entry name" value="NB-ARC"/>
</dbReference>
<dbReference type="Pfam" id="PF23282">
    <property type="entry name" value="WHD_ROQ1"/>
    <property type="match status" value="1"/>
</dbReference>
<dbReference type="EMBL" id="AY294060">
    <property type="protein sequence ID" value="AAQ57133.1"/>
    <property type="molecule type" value="Genomic_DNA"/>
</dbReference>
<dbReference type="PANTHER" id="PTHR11017">
    <property type="entry name" value="LEUCINE-RICH REPEAT-CONTAINING PROTEIN"/>
    <property type="match status" value="1"/>
</dbReference>
<feature type="non-terminal residue" evidence="4">
    <location>
        <position position="281"/>
    </location>
</feature>
<reference evidence="4" key="1">
    <citation type="journal article" date="2003" name="Mol. Genet. Genomics">
        <title>Isolation, genetic variation and expression of TIR-NBS-LRR resistance gene analogs from western white pine ( Pinus monticola Dougl. ex. D. Don.).</title>
        <authorList>
            <person name="Liu J.-J."/>
            <person name="Ekramoddoullah A.K.M."/>
        </authorList>
    </citation>
    <scope>NUCLEOTIDE SEQUENCE</scope>
</reference>
<protein>
    <submittedName>
        <fullName evidence="4">Putative NBS-LRR protein G9044</fullName>
    </submittedName>
</protein>
<organism evidence="4">
    <name type="scientific">Pinus monticola</name>
    <name type="common">Western white pine</name>
    <name type="synonym">Strobus monticola</name>
    <dbReference type="NCBI Taxonomy" id="3345"/>
    <lineage>
        <taxon>Eukaryota</taxon>
        <taxon>Viridiplantae</taxon>
        <taxon>Streptophyta</taxon>
        <taxon>Embryophyta</taxon>
        <taxon>Tracheophyta</taxon>
        <taxon>Spermatophyta</taxon>
        <taxon>Pinopsida</taxon>
        <taxon>Pinidae</taxon>
        <taxon>Conifers I</taxon>
        <taxon>Pinales</taxon>
        <taxon>Pinaceae</taxon>
        <taxon>Pinus</taxon>
        <taxon>Pinus subgen. Strobus</taxon>
    </lineage>
</organism>
<keyword evidence="1" id="KW-0433">Leucine-rich repeat</keyword>
<feature type="domain" description="Disease resistance protein Roq1-like winged-helix" evidence="3">
    <location>
        <begin position="215"/>
        <end position="280"/>
    </location>
</feature>
<proteinExistence type="predicted"/>
<name>Q6WE86_PINMO</name>
<gene>
    <name evidence="4" type="primary">RGA</name>
</gene>
<sequence length="281" mass="31560">GVGKTTLAKELFDRKSSDYGGSCFLFDVREAAAICSLNSLQSKLLKGLIQMDRQIDSIAEGIEMLRTNLKSFHALVVLDNVDHVDQLDAFLSMKDTLRSDSLILVTSRDKHVLTSSGIGESSIYKLTGLNRQHSRELFCSSAFCHPYPLPGFEYLVDEFLTACGGLPLSSKVFGALLCRETDKSCWEDQLGRLQQVNLPTEIQRTLKISYDALNGEEKEIFLDIACFFIGENKDMALRIWNGSGWKGSLGLRNLKDKCLVEVDSKNRLRMHDHLRDMGRDL</sequence>
<dbReference type="InterPro" id="IPR036390">
    <property type="entry name" value="WH_DNA-bd_sf"/>
</dbReference>
<dbReference type="Gene3D" id="1.10.8.430">
    <property type="entry name" value="Helical domain of apoptotic protease-activating factors"/>
    <property type="match status" value="1"/>
</dbReference>
<dbReference type="InterPro" id="IPR042197">
    <property type="entry name" value="Apaf_helical"/>
</dbReference>
<dbReference type="PANTHER" id="PTHR11017:SF385">
    <property type="entry name" value="DISEASE RESISTANCE PROTEIN (TIR-NBS-LRR CLASS)-RELATED"/>
    <property type="match status" value="1"/>
</dbReference>
<dbReference type="GO" id="GO:0043531">
    <property type="term" value="F:ADP binding"/>
    <property type="evidence" value="ECO:0007669"/>
    <property type="project" value="InterPro"/>
</dbReference>
<dbReference type="InterPro" id="IPR058192">
    <property type="entry name" value="WHD_ROQ1-like"/>
</dbReference>
<evidence type="ECO:0000256" key="1">
    <source>
        <dbReference type="ARBA" id="ARBA00022614"/>
    </source>
</evidence>
<evidence type="ECO:0000259" key="3">
    <source>
        <dbReference type="Pfam" id="PF23282"/>
    </source>
</evidence>
<dbReference type="SUPFAM" id="SSF52540">
    <property type="entry name" value="P-loop containing nucleoside triphosphate hydrolases"/>
    <property type="match status" value="1"/>
</dbReference>
<accession>Q6WE86</accession>
<dbReference type="InterPro" id="IPR044974">
    <property type="entry name" value="Disease_R_plants"/>
</dbReference>
<feature type="domain" description="NB-ARC" evidence="2">
    <location>
        <begin position="1"/>
        <end position="143"/>
    </location>
</feature>
<dbReference type="Gene3D" id="3.40.50.300">
    <property type="entry name" value="P-loop containing nucleotide triphosphate hydrolases"/>
    <property type="match status" value="1"/>
</dbReference>
<dbReference type="InterPro" id="IPR027417">
    <property type="entry name" value="P-loop_NTPase"/>
</dbReference>
<evidence type="ECO:0000313" key="4">
    <source>
        <dbReference type="EMBL" id="AAQ57133.1"/>
    </source>
</evidence>
<feature type="non-terminal residue" evidence="4">
    <location>
        <position position="1"/>
    </location>
</feature>